<reference evidence="2 3" key="1">
    <citation type="submission" date="2024-02" db="EMBL/GenBank/DDBJ databases">
        <authorList>
            <person name="Chen Y."/>
            <person name="Shah S."/>
            <person name="Dougan E. K."/>
            <person name="Thang M."/>
            <person name="Chan C."/>
        </authorList>
    </citation>
    <scope>NUCLEOTIDE SEQUENCE [LARGE SCALE GENOMIC DNA]</scope>
</reference>
<dbReference type="Proteomes" id="UP001642484">
    <property type="component" value="Unassembled WGS sequence"/>
</dbReference>
<evidence type="ECO:0000313" key="2">
    <source>
        <dbReference type="EMBL" id="CAK9108873.1"/>
    </source>
</evidence>
<accession>A0ABP0S928</accession>
<evidence type="ECO:0000256" key="1">
    <source>
        <dbReference type="SAM" id="MobiDB-lite"/>
    </source>
</evidence>
<feature type="compositionally biased region" description="Basic and acidic residues" evidence="1">
    <location>
        <begin position="515"/>
        <end position="526"/>
    </location>
</feature>
<comment type="caution">
    <text evidence="2">The sequence shown here is derived from an EMBL/GenBank/DDBJ whole genome shotgun (WGS) entry which is preliminary data.</text>
</comment>
<proteinExistence type="predicted"/>
<organism evidence="2 3">
    <name type="scientific">Durusdinium trenchii</name>
    <dbReference type="NCBI Taxonomy" id="1381693"/>
    <lineage>
        <taxon>Eukaryota</taxon>
        <taxon>Sar</taxon>
        <taxon>Alveolata</taxon>
        <taxon>Dinophyceae</taxon>
        <taxon>Suessiales</taxon>
        <taxon>Symbiodiniaceae</taxon>
        <taxon>Durusdinium</taxon>
    </lineage>
</organism>
<feature type="region of interest" description="Disordered" evidence="1">
    <location>
        <begin position="507"/>
        <end position="526"/>
    </location>
</feature>
<keyword evidence="3" id="KW-1185">Reference proteome</keyword>
<feature type="non-terminal residue" evidence="2">
    <location>
        <position position="708"/>
    </location>
</feature>
<gene>
    <name evidence="2" type="ORF">CCMP2556_LOCUS50705</name>
</gene>
<dbReference type="EMBL" id="CAXAMN010027140">
    <property type="protein sequence ID" value="CAK9108873.1"/>
    <property type="molecule type" value="Genomic_DNA"/>
</dbReference>
<name>A0ABP0S928_9DINO</name>
<feature type="compositionally biased region" description="Acidic residues" evidence="1">
    <location>
        <begin position="240"/>
        <end position="253"/>
    </location>
</feature>
<sequence>MVEVGPQPEEAFRRCGTLALQKRLGSGDLNFPRRPNGTALMLKQSLFERLLAGKTPLSSIPASDVSAAQGDLRHLSLEQLLTLLSTQGDAPTGPSSGSHGSFWNATETLLLERLAKRLQKSSEVAALVLLIYGVHERLTGQLPAAEHWLLEQDALLCLAECELRPLEDVAAYCHSNLLKGASAVAQQRRKLHWEVQVCEKPSEFKDRADDLGRTRPKVSPVKPTVSSASGYPAPKAAVPSDEEATETETETEDEGPKPGSRPRVVAAGLCSEEQAKVSNSGVPKPHEDQELAKMQEEVKLARTSEASVQQDLRTVQEKLQASTEAQASMQADLSTMQDQLEAAKEAEAKSQEVLLQLKEQLSKVQKDVTSARDAEAFAQKELSQLREEFTSLEALMEASKEELSTIREERFKLTEEAKEAKDAEALAQEELLKLREELAQMRDAEAKLQAELAAVKETEGGAREELSKMQEECSSMIEEMKAAKDAEALTQAELSKLKEELLQAREAEAGTARMAKPEAEAEGKMRELKAAKDAEALKLQEELSKLREELTEKREAESKSSAAVIALQDELSKARSREEELREQLAEARTAEASDHKGVDLQWELMTAKDTEAQLREQLAEAKAAEARALSRAAGDFQEPVDSSPSLQLGGQSRCRFLASSARPCGSNLPGRLRIPVLVAMPFVTGSVLVPSSDVRSPERSVLVQMNA</sequence>
<protein>
    <submittedName>
        <fullName evidence="2">Uncharacterized protein</fullName>
    </submittedName>
</protein>
<evidence type="ECO:0000313" key="3">
    <source>
        <dbReference type="Proteomes" id="UP001642484"/>
    </source>
</evidence>
<feature type="region of interest" description="Disordered" evidence="1">
    <location>
        <begin position="206"/>
        <end position="263"/>
    </location>
</feature>